<keyword evidence="3" id="KW-0378">Hydrolase</keyword>
<evidence type="ECO:0000256" key="3">
    <source>
        <dbReference type="ARBA" id="ARBA00022801"/>
    </source>
</evidence>
<evidence type="ECO:0000256" key="4">
    <source>
        <dbReference type="ARBA" id="ARBA00023180"/>
    </source>
</evidence>
<dbReference type="Gene3D" id="1.20.120.980">
    <property type="entry name" value="Serine carboxypeptidase S28, SKS domain"/>
    <property type="match status" value="1"/>
</dbReference>
<evidence type="ECO:0000256" key="1">
    <source>
        <dbReference type="ARBA" id="ARBA00022670"/>
    </source>
</evidence>
<dbReference type="GO" id="GO:0006508">
    <property type="term" value="P:proteolysis"/>
    <property type="evidence" value="ECO:0007669"/>
    <property type="project" value="UniProtKB-KW"/>
</dbReference>
<dbReference type="OrthoDB" id="2130629at2759"/>
<gene>
    <name evidence="5" type="ORF">SADUNF_Sadunf18G0013500</name>
</gene>
<dbReference type="GO" id="GO:0070008">
    <property type="term" value="F:serine-type exopeptidase activity"/>
    <property type="evidence" value="ECO:0007669"/>
    <property type="project" value="InterPro"/>
</dbReference>
<evidence type="ECO:0000256" key="2">
    <source>
        <dbReference type="ARBA" id="ARBA00022729"/>
    </source>
</evidence>
<dbReference type="EMBL" id="JADGMS010000018">
    <property type="protein sequence ID" value="KAF9662055.1"/>
    <property type="molecule type" value="Genomic_DNA"/>
</dbReference>
<keyword evidence="6" id="KW-1185">Reference proteome</keyword>
<dbReference type="InterPro" id="IPR008758">
    <property type="entry name" value="Peptidase_S28"/>
</dbReference>
<keyword evidence="1" id="KW-0645">Protease</keyword>
<protein>
    <submittedName>
        <fullName evidence="5">Uncharacterized protein</fullName>
    </submittedName>
</protein>
<dbReference type="InterPro" id="IPR042269">
    <property type="entry name" value="Ser_carbopepase_S28_SKS"/>
</dbReference>
<proteinExistence type="predicted"/>
<dbReference type="PANTHER" id="PTHR11010">
    <property type="entry name" value="PROTEASE S28 PRO-X CARBOXYPEPTIDASE-RELATED"/>
    <property type="match status" value="1"/>
</dbReference>
<comment type="caution">
    <text evidence="5">The sequence shown here is derived from an EMBL/GenBank/DDBJ whole genome shotgun (WGS) entry which is preliminary data.</text>
</comment>
<keyword evidence="2" id="KW-0732">Signal</keyword>
<dbReference type="GO" id="GO:0008239">
    <property type="term" value="F:dipeptidyl-peptidase activity"/>
    <property type="evidence" value="ECO:0007669"/>
    <property type="project" value="TreeGrafter"/>
</dbReference>
<dbReference type="Pfam" id="PF05577">
    <property type="entry name" value="Peptidase_S28"/>
    <property type="match status" value="1"/>
</dbReference>
<organism evidence="5 6">
    <name type="scientific">Salix dunnii</name>
    <dbReference type="NCBI Taxonomy" id="1413687"/>
    <lineage>
        <taxon>Eukaryota</taxon>
        <taxon>Viridiplantae</taxon>
        <taxon>Streptophyta</taxon>
        <taxon>Embryophyta</taxon>
        <taxon>Tracheophyta</taxon>
        <taxon>Spermatophyta</taxon>
        <taxon>Magnoliopsida</taxon>
        <taxon>eudicotyledons</taxon>
        <taxon>Gunneridae</taxon>
        <taxon>Pentapetalae</taxon>
        <taxon>rosids</taxon>
        <taxon>fabids</taxon>
        <taxon>Malpighiales</taxon>
        <taxon>Salicaceae</taxon>
        <taxon>Saliceae</taxon>
        <taxon>Salix</taxon>
    </lineage>
</organism>
<name>A0A835J2Q6_9ROSI</name>
<evidence type="ECO:0000313" key="5">
    <source>
        <dbReference type="EMBL" id="KAF9662055.1"/>
    </source>
</evidence>
<dbReference type="Proteomes" id="UP000657918">
    <property type="component" value="Unassembled WGS sequence"/>
</dbReference>
<dbReference type="AlphaFoldDB" id="A0A835J2Q6"/>
<keyword evidence="4" id="KW-0325">Glycoprotein</keyword>
<sequence length="209" mass="23867">MFTGLISVRRKQSDSQNCHDTIKKSWTVIDKIASEPDDLSILSKKFETCRIFAGMVAYQGELSCYANEPTKETETDVGWSWQTCADMVIPIGISNDSMFQPYPFDLNAYINDCKDEYGAPLDHTRSLLILKAISLQQRQGVAEHISVLRRVLIAWMYMQQQKAIRNGWHHKKRRKSGSLENGLENTTRIWMLTKKENITSSVVSRMSGA</sequence>
<accession>A0A835J2Q6</accession>
<evidence type="ECO:0000313" key="6">
    <source>
        <dbReference type="Proteomes" id="UP000657918"/>
    </source>
</evidence>
<dbReference type="PANTHER" id="PTHR11010:SF114">
    <property type="entry name" value="SERINE CARBOXYPEPTIDASE S28 FAMILY PROTEIN"/>
    <property type="match status" value="1"/>
</dbReference>
<reference evidence="5 6" key="1">
    <citation type="submission" date="2020-10" db="EMBL/GenBank/DDBJ databases">
        <title>Plant Genome Project.</title>
        <authorList>
            <person name="Zhang R.-G."/>
        </authorList>
    </citation>
    <scope>NUCLEOTIDE SEQUENCE [LARGE SCALE GENOMIC DNA]</scope>
    <source>
        <strain evidence="5">FAFU-HL-1</strain>
        <tissue evidence="5">Leaf</tissue>
    </source>
</reference>